<keyword evidence="1" id="KW-0472">Membrane</keyword>
<evidence type="ECO:0000313" key="2">
    <source>
        <dbReference type="EMBL" id="MBB5316209.1"/>
    </source>
</evidence>
<feature type="transmembrane region" description="Helical" evidence="1">
    <location>
        <begin position="12"/>
        <end position="33"/>
    </location>
</feature>
<gene>
    <name evidence="2" type="ORF">HDF09_000859</name>
</gene>
<accession>A0A7W8IFF2</accession>
<protein>
    <submittedName>
        <fullName evidence="2">Uncharacterized protein</fullName>
    </submittedName>
</protein>
<keyword evidence="3" id="KW-1185">Reference proteome</keyword>
<proteinExistence type="predicted"/>
<reference evidence="2" key="1">
    <citation type="submission" date="2020-08" db="EMBL/GenBank/DDBJ databases">
        <title>Genomic Encyclopedia of Type Strains, Phase IV (KMG-V): Genome sequencing to study the core and pangenomes of soil and plant-associated prokaryotes.</title>
        <authorList>
            <person name="Whitman W."/>
        </authorList>
    </citation>
    <scope>NUCLEOTIDE SEQUENCE [LARGE SCALE GENOMIC DNA]</scope>
    <source>
        <strain evidence="2">M8UP27</strain>
    </source>
</reference>
<evidence type="ECO:0000256" key="1">
    <source>
        <dbReference type="SAM" id="Phobius"/>
    </source>
</evidence>
<keyword evidence="1" id="KW-0812">Transmembrane</keyword>
<dbReference type="Proteomes" id="UP000568106">
    <property type="component" value="Unassembled WGS sequence"/>
</dbReference>
<dbReference type="AlphaFoldDB" id="A0A7W8IFF2"/>
<evidence type="ECO:0000313" key="3">
    <source>
        <dbReference type="Proteomes" id="UP000568106"/>
    </source>
</evidence>
<feature type="transmembrane region" description="Helical" evidence="1">
    <location>
        <begin position="39"/>
        <end position="60"/>
    </location>
</feature>
<sequence>MRVKRFLLAVRLTVEAIFGTICLVDLLLLPGIWKDRDHVALALGELFGVVVVILIGILCFKDVVRIARVLKATPSDSLPNSN</sequence>
<organism evidence="2 3">
    <name type="scientific">Tunturiibacter empetritectus</name>
    <dbReference type="NCBI Taxonomy" id="3069691"/>
    <lineage>
        <taxon>Bacteria</taxon>
        <taxon>Pseudomonadati</taxon>
        <taxon>Acidobacteriota</taxon>
        <taxon>Terriglobia</taxon>
        <taxon>Terriglobales</taxon>
        <taxon>Acidobacteriaceae</taxon>
        <taxon>Tunturiibacter</taxon>
    </lineage>
</organism>
<dbReference type="EMBL" id="JACHDY010000001">
    <property type="protein sequence ID" value="MBB5316209.1"/>
    <property type="molecule type" value="Genomic_DNA"/>
</dbReference>
<comment type="caution">
    <text evidence="2">The sequence shown here is derived from an EMBL/GenBank/DDBJ whole genome shotgun (WGS) entry which is preliminary data.</text>
</comment>
<keyword evidence="1" id="KW-1133">Transmembrane helix</keyword>
<name>A0A7W8IFF2_9BACT</name>